<keyword evidence="6 8" id="KW-1133">Transmembrane helix</keyword>
<organism evidence="9 10">
    <name type="scientific">Haloferula helveola</name>
    <dbReference type="NCBI Taxonomy" id="490095"/>
    <lineage>
        <taxon>Bacteria</taxon>
        <taxon>Pseudomonadati</taxon>
        <taxon>Verrucomicrobiota</taxon>
        <taxon>Verrucomicrobiia</taxon>
        <taxon>Verrucomicrobiales</taxon>
        <taxon>Verrucomicrobiaceae</taxon>
        <taxon>Haloferula</taxon>
    </lineage>
</organism>
<keyword evidence="5 8" id="KW-0812">Transmembrane</keyword>
<evidence type="ECO:0000313" key="9">
    <source>
        <dbReference type="EMBL" id="BCX48748.1"/>
    </source>
</evidence>
<comment type="similarity">
    <text evidence="2 8">Belongs to the 4-toluene sulfonate uptake permease (TSUP) (TC 2.A.102) family.</text>
</comment>
<keyword evidence="7 8" id="KW-0472">Membrane</keyword>
<evidence type="ECO:0000256" key="6">
    <source>
        <dbReference type="ARBA" id="ARBA00022989"/>
    </source>
</evidence>
<feature type="transmembrane region" description="Helical" evidence="8">
    <location>
        <begin position="73"/>
        <end position="90"/>
    </location>
</feature>
<sequence length="245" mass="26179">MLEGPEAWTLALAAAFFIGVAKAGFSGTSLLSVAIFTHLLGAKAQAGFALPLLIIADLLVYPAFRKHGSWKDVWRLLPATLVGLGIGWYLLGTVPEPVAKRIIGISILVLLALQSLRVLRPGVLEKIAEHRAFGTGAGVAAGVTTMLANAAGPVFQLYLLSKRVPKMELIGIGARFFLLVNLIKVPLNRNLGLIDSQTLYTNLLLAPAIVAGILLGKSLLQKVPQRVFEWMIIGFAALAALRMLI</sequence>
<proteinExistence type="inferred from homology"/>
<evidence type="ECO:0000256" key="7">
    <source>
        <dbReference type="ARBA" id="ARBA00023136"/>
    </source>
</evidence>
<dbReference type="InterPro" id="IPR002781">
    <property type="entry name" value="TM_pro_TauE-like"/>
</dbReference>
<evidence type="ECO:0000256" key="3">
    <source>
        <dbReference type="ARBA" id="ARBA00022448"/>
    </source>
</evidence>
<dbReference type="PANTHER" id="PTHR30269:SF23">
    <property type="entry name" value="MEMBRANE TRANSPORTER PROTEIN YDHB-RELATED"/>
    <property type="match status" value="1"/>
</dbReference>
<evidence type="ECO:0000256" key="1">
    <source>
        <dbReference type="ARBA" id="ARBA00004651"/>
    </source>
</evidence>
<dbReference type="Proteomes" id="UP001374893">
    <property type="component" value="Chromosome"/>
</dbReference>
<dbReference type="EMBL" id="AP024702">
    <property type="protein sequence ID" value="BCX48748.1"/>
    <property type="molecule type" value="Genomic_DNA"/>
</dbReference>
<keyword evidence="4 8" id="KW-1003">Cell membrane</keyword>
<feature type="transmembrane region" description="Helical" evidence="8">
    <location>
        <begin position="102"/>
        <end position="120"/>
    </location>
</feature>
<keyword evidence="3" id="KW-0813">Transport</keyword>
<feature type="transmembrane region" description="Helical" evidence="8">
    <location>
        <begin position="33"/>
        <end position="61"/>
    </location>
</feature>
<comment type="subcellular location">
    <subcellularLocation>
        <location evidence="1 8">Cell membrane</location>
        <topology evidence="1 8">Multi-pass membrane protein</topology>
    </subcellularLocation>
</comment>
<accession>A0ABN6H6F2</accession>
<evidence type="ECO:0000256" key="4">
    <source>
        <dbReference type="ARBA" id="ARBA00022475"/>
    </source>
</evidence>
<evidence type="ECO:0000256" key="5">
    <source>
        <dbReference type="ARBA" id="ARBA00022692"/>
    </source>
</evidence>
<evidence type="ECO:0000256" key="2">
    <source>
        <dbReference type="ARBA" id="ARBA00009142"/>
    </source>
</evidence>
<feature type="transmembrane region" description="Helical" evidence="8">
    <location>
        <begin position="199"/>
        <end position="215"/>
    </location>
</feature>
<dbReference type="RefSeq" id="WP_338685097.1">
    <property type="nucleotide sequence ID" value="NZ_AP024702.1"/>
</dbReference>
<dbReference type="PANTHER" id="PTHR30269">
    <property type="entry name" value="TRANSMEMBRANE PROTEIN YFCA"/>
    <property type="match status" value="1"/>
</dbReference>
<feature type="transmembrane region" description="Helical" evidence="8">
    <location>
        <begin position="132"/>
        <end position="155"/>
    </location>
</feature>
<evidence type="ECO:0000313" key="10">
    <source>
        <dbReference type="Proteomes" id="UP001374893"/>
    </source>
</evidence>
<name>A0ABN6H6F2_9BACT</name>
<reference evidence="9 10" key="1">
    <citation type="submission" date="2021-06" db="EMBL/GenBank/DDBJ databases">
        <title>Complete genome of Haloferula helveola possessing various polysaccharide degrading enzymes.</title>
        <authorList>
            <person name="Takami H."/>
            <person name="Huang C."/>
            <person name="Hamasaki K."/>
        </authorList>
    </citation>
    <scope>NUCLEOTIDE SEQUENCE [LARGE SCALE GENOMIC DNA]</scope>
    <source>
        <strain evidence="9 10">CN-1</strain>
    </source>
</reference>
<dbReference type="Pfam" id="PF01925">
    <property type="entry name" value="TauE"/>
    <property type="match status" value="1"/>
</dbReference>
<keyword evidence="10" id="KW-1185">Reference proteome</keyword>
<evidence type="ECO:0000256" key="8">
    <source>
        <dbReference type="RuleBase" id="RU363041"/>
    </source>
</evidence>
<dbReference type="InterPro" id="IPR052017">
    <property type="entry name" value="TSUP"/>
</dbReference>
<feature type="transmembrane region" description="Helical" evidence="8">
    <location>
        <begin position="227"/>
        <end position="244"/>
    </location>
</feature>
<gene>
    <name evidence="9" type="ORF">HAHE_26560</name>
</gene>
<protein>
    <recommendedName>
        <fullName evidence="8">Probable membrane transporter protein</fullName>
    </recommendedName>
</protein>